<comment type="caution">
    <text evidence="1">The sequence shown here is derived from an EMBL/GenBank/DDBJ whole genome shotgun (WGS) entry which is preliminary data.</text>
</comment>
<evidence type="ECO:0000313" key="1">
    <source>
        <dbReference type="EMBL" id="KAE9168603.1"/>
    </source>
</evidence>
<evidence type="ECO:0000313" key="2">
    <source>
        <dbReference type="Proteomes" id="UP000476176"/>
    </source>
</evidence>
<reference evidence="1 2" key="1">
    <citation type="submission" date="2018-09" db="EMBL/GenBank/DDBJ databases">
        <title>Genomic investigation of the strawberry pathogen Phytophthora fragariae indicates pathogenicity is determined by transcriptional variation in three key races.</title>
        <authorList>
            <person name="Adams T.M."/>
            <person name="Armitage A.D."/>
            <person name="Sobczyk M.K."/>
            <person name="Bates H.J."/>
            <person name="Dunwell J.M."/>
            <person name="Nellist C.F."/>
            <person name="Harrison R.J."/>
        </authorList>
    </citation>
    <scope>NUCLEOTIDE SEQUENCE [LARGE SCALE GENOMIC DNA]</scope>
    <source>
        <strain evidence="1 2">BC-23</strain>
    </source>
</reference>
<dbReference type="EMBL" id="QXGC01004602">
    <property type="protein sequence ID" value="KAE9168603.1"/>
    <property type="molecule type" value="Genomic_DNA"/>
</dbReference>
<gene>
    <name evidence="1" type="ORF">PF004_g28461</name>
</gene>
<proteinExistence type="predicted"/>
<sequence length="46" mass="5481">MHEVMAKAVKSMETIAQQDREQFILHQKEENEKTRALLRQLFQAQP</sequence>
<accession>A0A6G0MID4</accession>
<protein>
    <submittedName>
        <fullName evidence="1">Uncharacterized protein</fullName>
    </submittedName>
</protein>
<name>A0A6G0MID4_9STRA</name>
<organism evidence="1 2">
    <name type="scientific">Phytophthora fragariae</name>
    <dbReference type="NCBI Taxonomy" id="53985"/>
    <lineage>
        <taxon>Eukaryota</taxon>
        <taxon>Sar</taxon>
        <taxon>Stramenopiles</taxon>
        <taxon>Oomycota</taxon>
        <taxon>Peronosporomycetes</taxon>
        <taxon>Peronosporales</taxon>
        <taxon>Peronosporaceae</taxon>
        <taxon>Phytophthora</taxon>
    </lineage>
</organism>
<dbReference type="Proteomes" id="UP000476176">
    <property type="component" value="Unassembled WGS sequence"/>
</dbReference>
<dbReference type="AlphaFoldDB" id="A0A6G0MID4"/>